<protein>
    <submittedName>
        <fullName evidence="1">Uncharacterized protein</fullName>
    </submittedName>
</protein>
<keyword evidence="2" id="KW-1185">Reference proteome</keyword>
<dbReference type="STRING" id="1172194.WQQ_07300"/>
<evidence type="ECO:0000313" key="1">
    <source>
        <dbReference type="EMBL" id="EIT70593.1"/>
    </source>
</evidence>
<evidence type="ECO:0000313" key="2">
    <source>
        <dbReference type="Proteomes" id="UP000003704"/>
    </source>
</evidence>
<proteinExistence type="predicted"/>
<dbReference type="AlphaFoldDB" id="I8T9T4"/>
<dbReference type="Pfam" id="PF13557">
    <property type="entry name" value="Phenol_MetA_deg"/>
    <property type="match status" value="1"/>
</dbReference>
<dbReference type="EMBL" id="AKGD01000001">
    <property type="protein sequence ID" value="EIT70593.1"/>
    <property type="molecule type" value="Genomic_DNA"/>
</dbReference>
<organism evidence="1 2">
    <name type="scientific">Hydrocarboniphaga effusa AP103</name>
    <dbReference type="NCBI Taxonomy" id="1172194"/>
    <lineage>
        <taxon>Bacteria</taxon>
        <taxon>Pseudomonadati</taxon>
        <taxon>Pseudomonadota</taxon>
        <taxon>Gammaproteobacteria</taxon>
        <taxon>Nevskiales</taxon>
        <taxon>Nevskiaceae</taxon>
        <taxon>Hydrocarboniphaga</taxon>
    </lineage>
</organism>
<reference evidence="1 2" key="1">
    <citation type="journal article" date="2012" name="J. Bacteriol.">
        <title>Genome Sequence of n-Alkane-Degrading Hydrocarboniphaga effusa Strain AP103T (ATCC BAA-332T).</title>
        <authorList>
            <person name="Chang H.K."/>
            <person name="Zylstra G.J."/>
            <person name="Chae J.C."/>
        </authorList>
    </citation>
    <scope>NUCLEOTIDE SEQUENCE [LARGE SCALE GENOMIC DNA]</scope>
    <source>
        <strain evidence="1 2">AP103</strain>
    </source>
</reference>
<sequence>MKKQSARCPSDFSGAALPIFNKDYWRRFMRIKAGFFPSGPAVLLLAVEALSWSNESAAAEGYRLRQAALPVLGGEMAADLEQIGFFGTVAVGYLDSYKVVDDQGHHISVPGQSIALPTGAATGGAIPDGTYNVDVGPAAIDYRQLSQQYRFIIGYLFDTGVEGNRLGVSLSRAYQRMDREVSISQQTVQLRPQPAPSLPPPLQAALNTSLNRVATQVAATQQTELDAQNREVGGLSDSVFAFFFTRTSADRRFRYGIDLAVAIPDGEYRSDRAPNPSLNYYTSRLETAMVYSFGPQSYDSFSGITIGNRTGYGWNTINKDTEIRTGQFFNTEFAIEKVIGRFAFGLNAVALIQTTDDSGSGAPERSFRLRTYSGGPFAAIRLTERAGINISYADTFYARNAQVSRGVALRLIRSW</sequence>
<gene>
    <name evidence="1" type="ORF">WQQ_07300</name>
</gene>
<accession>I8T9T4</accession>
<dbReference type="Proteomes" id="UP000003704">
    <property type="component" value="Unassembled WGS sequence"/>
</dbReference>
<comment type="caution">
    <text evidence="1">The sequence shown here is derived from an EMBL/GenBank/DDBJ whole genome shotgun (WGS) entry which is preliminary data.</text>
</comment>
<name>I8T9T4_9GAMM</name>
<dbReference type="InterPro" id="IPR025737">
    <property type="entry name" value="FApF"/>
</dbReference>